<feature type="non-terminal residue" evidence="1">
    <location>
        <position position="107"/>
    </location>
</feature>
<name>A0A8J6DHD2_GALPY</name>
<sequence length="107" mass="12286">RCCQRFIKINIILCFGGNLECVAWRARSGCSPVALQRKISSPQRSLNKLRENQEHLEFCKAKSNMILTRKNHLLLTTACHKHGWEELVFYSGNGNQNHDSMEELTPS</sequence>
<accession>A0A8J6DHD2</accession>
<dbReference type="OrthoDB" id="10262843at2759"/>
<evidence type="ECO:0000313" key="1">
    <source>
        <dbReference type="EMBL" id="KAG8509587.1"/>
    </source>
</evidence>
<feature type="non-terminal residue" evidence="1">
    <location>
        <position position="1"/>
    </location>
</feature>
<comment type="caution">
    <text evidence="1">The sequence shown here is derived from an EMBL/GenBank/DDBJ whole genome shotgun (WGS) entry which is preliminary data.</text>
</comment>
<reference evidence="1" key="1">
    <citation type="journal article" date="2021" name="Evol. Appl.">
        <title>The genome of the Pyrenean desman and the effects of bottlenecks and inbreeding on the genomic landscape of an endangered species.</title>
        <authorList>
            <person name="Escoda L."/>
            <person name="Castresana J."/>
        </authorList>
    </citation>
    <scope>NUCLEOTIDE SEQUENCE</scope>
    <source>
        <strain evidence="1">IBE-C5619</strain>
    </source>
</reference>
<gene>
    <name evidence="1" type="ORF">J0S82_013010</name>
</gene>
<keyword evidence="2" id="KW-1185">Reference proteome</keyword>
<protein>
    <submittedName>
        <fullName evidence="1">Uncharacterized protein</fullName>
    </submittedName>
</protein>
<organism evidence="1 2">
    <name type="scientific">Galemys pyrenaicus</name>
    <name type="common">Iberian desman</name>
    <name type="synonym">Pyrenean desman</name>
    <dbReference type="NCBI Taxonomy" id="202257"/>
    <lineage>
        <taxon>Eukaryota</taxon>
        <taxon>Metazoa</taxon>
        <taxon>Chordata</taxon>
        <taxon>Craniata</taxon>
        <taxon>Vertebrata</taxon>
        <taxon>Euteleostomi</taxon>
        <taxon>Mammalia</taxon>
        <taxon>Eutheria</taxon>
        <taxon>Laurasiatheria</taxon>
        <taxon>Eulipotyphla</taxon>
        <taxon>Talpidae</taxon>
        <taxon>Galemys</taxon>
    </lineage>
</organism>
<dbReference type="Proteomes" id="UP000700334">
    <property type="component" value="Unassembled WGS sequence"/>
</dbReference>
<dbReference type="EMBL" id="JAGFMF010011937">
    <property type="protein sequence ID" value="KAG8509587.1"/>
    <property type="molecule type" value="Genomic_DNA"/>
</dbReference>
<dbReference type="AlphaFoldDB" id="A0A8J6DHD2"/>
<evidence type="ECO:0000313" key="2">
    <source>
        <dbReference type="Proteomes" id="UP000700334"/>
    </source>
</evidence>
<proteinExistence type="predicted"/>